<organism evidence="2 3">
    <name type="scientific">Tahibacter aquaticus</name>
    <dbReference type="NCBI Taxonomy" id="520092"/>
    <lineage>
        <taxon>Bacteria</taxon>
        <taxon>Pseudomonadati</taxon>
        <taxon>Pseudomonadota</taxon>
        <taxon>Gammaproteobacteria</taxon>
        <taxon>Lysobacterales</taxon>
        <taxon>Rhodanobacteraceae</taxon>
        <taxon>Tahibacter</taxon>
    </lineage>
</organism>
<keyword evidence="1" id="KW-0812">Transmembrane</keyword>
<feature type="transmembrane region" description="Helical" evidence="1">
    <location>
        <begin position="142"/>
        <end position="160"/>
    </location>
</feature>
<feature type="transmembrane region" description="Helical" evidence="1">
    <location>
        <begin position="313"/>
        <end position="334"/>
    </location>
</feature>
<feature type="transmembrane region" description="Helical" evidence="1">
    <location>
        <begin position="385"/>
        <end position="405"/>
    </location>
</feature>
<proteinExistence type="predicted"/>
<evidence type="ECO:0000256" key="1">
    <source>
        <dbReference type="SAM" id="Phobius"/>
    </source>
</evidence>
<feature type="transmembrane region" description="Helical" evidence="1">
    <location>
        <begin position="31"/>
        <end position="51"/>
    </location>
</feature>
<protein>
    <recommendedName>
        <fullName evidence="4">Dolichyl-phosphate-mannose-protein mannosyltransferase</fullName>
    </recommendedName>
</protein>
<feature type="transmembrane region" description="Helical" evidence="1">
    <location>
        <begin position="196"/>
        <end position="225"/>
    </location>
</feature>
<feature type="transmembrane region" description="Helical" evidence="1">
    <location>
        <begin position="172"/>
        <end position="190"/>
    </location>
</feature>
<keyword evidence="1" id="KW-1133">Transmembrane helix</keyword>
<name>A0A4R6ZA59_9GAMM</name>
<dbReference type="Proteomes" id="UP000295293">
    <property type="component" value="Unassembled WGS sequence"/>
</dbReference>
<gene>
    <name evidence="2" type="ORF">DFR29_101442</name>
</gene>
<evidence type="ECO:0000313" key="2">
    <source>
        <dbReference type="EMBL" id="TDR48818.1"/>
    </source>
</evidence>
<dbReference type="EMBL" id="SNZH01000001">
    <property type="protein sequence ID" value="TDR48818.1"/>
    <property type="molecule type" value="Genomic_DNA"/>
</dbReference>
<dbReference type="AlphaFoldDB" id="A0A4R6ZA59"/>
<keyword evidence="1" id="KW-0472">Membrane</keyword>
<feature type="transmembrane region" description="Helical" evidence="1">
    <location>
        <begin position="346"/>
        <end position="365"/>
    </location>
</feature>
<keyword evidence="3" id="KW-1185">Reference proteome</keyword>
<evidence type="ECO:0008006" key="4">
    <source>
        <dbReference type="Google" id="ProtNLM"/>
    </source>
</evidence>
<feature type="transmembrane region" description="Helical" evidence="1">
    <location>
        <begin position="237"/>
        <end position="256"/>
    </location>
</feature>
<accession>A0A4R6ZA59</accession>
<feature type="transmembrane region" description="Helical" evidence="1">
    <location>
        <begin position="276"/>
        <end position="301"/>
    </location>
</feature>
<evidence type="ECO:0000313" key="3">
    <source>
        <dbReference type="Proteomes" id="UP000295293"/>
    </source>
</evidence>
<reference evidence="2 3" key="1">
    <citation type="submission" date="2019-03" db="EMBL/GenBank/DDBJ databases">
        <title>Genomic Encyclopedia of Type Strains, Phase IV (KMG-IV): sequencing the most valuable type-strain genomes for metagenomic binning, comparative biology and taxonomic classification.</title>
        <authorList>
            <person name="Goeker M."/>
        </authorList>
    </citation>
    <scope>NUCLEOTIDE SEQUENCE [LARGE SCALE GENOMIC DNA]</scope>
    <source>
        <strain evidence="2 3">DSM 21667</strain>
    </source>
</reference>
<sequence length="656" mass="70681">MTAPVSTAPAVERPAATAAAADARHASARRAVVVAVVCALMVLAARAWLVLTFGSSLPFWDQWAAEGMGTFKPLLEGRYDWHQLFSAHNEHRIGLTRLWAIALFLLNDAQWDARVQCLANALIVCTSVGLFAAYLVRRLPAGRAAMLCGLLVLTAVLPFSWENTIAGFQNGFYFLILLTFALLWIAAHRPPSPGTLLLLVVLSLASVFTIATGIFAPLSCCAVLVSRAFAGRVSWRATALLVVPLLVIALAAATQIPHPAYHESLRTQDLFELVRAVAVTTSWPFVAPATLALSLPFALFFWRFCSKREADSVDLFFSGLYVWWALTAFATAYSRGHDMLGVPSRYTDLLAFGCMALGYFALRLLDAPNEGAAQRRRQRALAASVALLLCGGFVAQSVVHVPLLLDRHFLTRIEAVNVRAFIDGDATALSAKPAFYIPYPDAAALGAALSDTTLRRFLPVSVAPRDGTNAATHCAPPGPVAAQHPAPEVCPPTAGRLSALSVALWQRFAPGVLPRLEPQARPDLQTGLRCTLHTLNATGPQGDKMFVVTYAATLRVAGIVVHTGTPAERRPLQIGLLSESGQFYAATTWRPRARDPVVHLPGQAVSRGASFDLGVDASAVPHGRYRIMLGDADPAESCDSGYRLDILRDSDAMLMY</sequence>
<comment type="caution">
    <text evidence="2">The sequence shown here is derived from an EMBL/GenBank/DDBJ whole genome shotgun (WGS) entry which is preliminary data.</text>
</comment>